<evidence type="ECO:0000313" key="1">
    <source>
        <dbReference type="EMBL" id="TBU02207.1"/>
    </source>
</evidence>
<protein>
    <submittedName>
        <fullName evidence="1">Uncharacterized protein</fullName>
    </submittedName>
</protein>
<gene>
    <name evidence="1" type="ORF">CWI39_1206p0010</name>
</gene>
<organism evidence="1 2">
    <name type="scientific">Hamiltosporidium magnivora</name>
    <dbReference type="NCBI Taxonomy" id="148818"/>
    <lineage>
        <taxon>Eukaryota</taxon>
        <taxon>Fungi</taxon>
        <taxon>Fungi incertae sedis</taxon>
        <taxon>Microsporidia</taxon>
        <taxon>Dubosqiidae</taxon>
        <taxon>Hamiltosporidium</taxon>
    </lineage>
</organism>
<dbReference type="EMBL" id="PIXR01001206">
    <property type="protein sequence ID" value="TBU02207.1"/>
    <property type="molecule type" value="Genomic_DNA"/>
</dbReference>
<evidence type="ECO:0000313" key="2">
    <source>
        <dbReference type="Proteomes" id="UP000293045"/>
    </source>
</evidence>
<sequence length="302" mass="34882">TPVITTDSIPVTNTLCITDTITDNITRTRTKTVIKTITDRERESNEIPTNEKKIYTRTIATTVSRSDMTPLIETVPQEKECLECKHVTITTYLDKRKKKRKTVVNTIYAKESVSSCNKKDKSICLDEKGKEIVTTIYVGTNKKFKIEHKDIKREYNDPKKSELKNMYNDIVECIRFFENEKNEELLEGGNFRQESSSFEFEINILYLRPLLSQILILISDNSSHVNLYFYSSILNFMSYSLKLKGILETSFCKIMLNIIYSCCFYIEIKDAVALLDSVIDIGRDILGGLNNTRLHLKNSQIF</sequence>
<reference evidence="1 2" key="1">
    <citation type="submission" date="2017-12" db="EMBL/GenBank/DDBJ databases">
        <authorList>
            <person name="Pombert J.-F."/>
            <person name="Haag K.L."/>
            <person name="Ebert D."/>
        </authorList>
    </citation>
    <scope>NUCLEOTIDE SEQUENCE [LARGE SCALE GENOMIC DNA]</scope>
    <source>
        <strain evidence="1">IL-BN-2</strain>
    </source>
</reference>
<proteinExistence type="predicted"/>
<dbReference type="VEuPathDB" id="MicrosporidiaDB:CWI39_1206p0010"/>
<name>A0A4Q9L3Y2_9MICR</name>
<accession>A0A4Q9L3Y2</accession>
<comment type="caution">
    <text evidence="1">The sequence shown here is derived from an EMBL/GenBank/DDBJ whole genome shotgun (WGS) entry which is preliminary data.</text>
</comment>
<dbReference type="Proteomes" id="UP000293045">
    <property type="component" value="Unassembled WGS sequence"/>
</dbReference>
<feature type="non-terminal residue" evidence="1">
    <location>
        <position position="1"/>
    </location>
</feature>
<dbReference type="AlphaFoldDB" id="A0A4Q9L3Y2"/>
<dbReference type="VEuPathDB" id="MicrosporidiaDB:CWI36_1036p0010"/>